<protein>
    <submittedName>
        <fullName evidence="2">Uncharacterized protein</fullName>
    </submittedName>
</protein>
<proteinExistence type="predicted"/>
<organism evidence="1 2">
    <name type="scientific">Romanomermis culicivorax</name>
    <name type="common">Nematode worm</name>
    <dbReference type="NCBI Taxonomy" id="13658"/>
    <lineage>
        <taxon>Eukaryota</taxon>
        <taxon>Metazoa</taxon>
        <taxon>Ecdysozoa</taxon>
        <taxon>Nematoda</taxon>
        <taxon>Enoplea</taxon>
        <taxon>Dorylaimia</taxon>
        <taxon>Mermithida</taxon>
        <taxon>Mermithoidea</taxon>
        <taxon>Mermithidae</taxon>
        <taxon>Romanomermis</taxon>
    </lineage>
</organism>
<dbReference type="WBParaSite" id="nRc.2.0.1.t13301-RA">
    <property type="protein sequence ID" value="nRc.2.0.1.t13301-RA"/>
    <property type="gene ID" value="nRc.2.0.1.g13301"/>
</dbReference>
<reference evidence="2" key="1">
    <citation type="submission" date="2022-11" db="UniProtKB">
        <authorList>
            <consortium name="WormBaseParasite"/>
        </authorList>
    </citation>
    <scope>IDENTIFICATION</scope>
</reference>
<evidence type="ECO:0000313" key="1">
    <source>
        <dbReference type="Proteomes" id="UP000887565"/>
    </source>
</evidence>
<evidence type="ECO:0000313" key="2">
    <source>
        <dbReference type="WBParaSite" id="nRc.2.0.1.t13301-RA"/>
    </source>
</evidence>
<dbReference type="AlphaFoldDB" id="A0A915IGH7"/>
<dbReference type="Proteomes" id="UP000887565">
    <property type="component" value="Unplaced"/>
</dbReference>
<sequence length="101" mass="11562">MRIFRSLDTATFLIFPSLEGVGTGLTKSEGFSNELACLNFVALNGELLYKLRKKPNLRALWNKFCSKRSNSIIDFELHEKSMVKSSMKTRAINFKVKNIEK</sequence>
<accession>A0A915IGH7</accession>
<name>A0A915IGH7_ROMCU</name>
<keyword evidence="1" id="KW-1185">Reference proteome</keyword>